<proteinExistence type="predicted"/>
<keyword evidence="1" id="KW-0328">Glycosyltransferase</keyword>
<protein>
    <submittedName>
        <fullName evidence="4">Glycosyltransferase</fullName>
    </submittedName>
</protein>
<gene>
    <name evidence="4" type="ORF">DW206_20865</name>
    <name evidence="5" type="ORF">DW206_20935</name>
</gene>
<reference evidence="4 6" key="1">
    <citation type="submission" date="2018-08" db="EMBL/GenBank/DDBJ databases">
        <title>A genome reference for cultivated species of the human gut microbiota.</title>
        <authorList>
            <person name="Zou Y."/>
            <person name="Xue W."/>
            <person name="Luo G."/>
        </authorList>
    </citation>
    <scope>NUCLEOTIDE SEQUENCE [LARGE SCALE GENOMIC DNA]</scope>
    <source>
        <strain evidence="4 6">AM17-48</strain>
    </source>
</reference>
<keyword evidence="2 4" id="KW-0808">Transferase</keyword>
<sequence length="316" mass="36941">MPKVSVIIPVYKVEQYIRMCLESVLNQTLREIEVILVDDGSPDNCPQICDEYKKVDKRVKVIHQENQGLSVARNSGINCAIGEYIAFVDSDDVISSIMLETLYSVSQNADIVECEVCKKQEELWHSSDKISTKVVKTNILASYLYANKVGVWCRIYKRSLIQGLPFEADAFSEDVMWSYHVFCRCNSYVKVNAILYYWRQNEDSLSKSCIKHFKSQGERLAEIIRLEHPDVYPIMENHLIVIRINLLSNAVKYGFANKEVEQEFLKKRKPQAIQAVRNKIWRILFSKFFRMQTKIKAVLILLNFNLFKRIIRWQHN</sequence>
<dbReference type="InterPro" id="IPR001173">
    <property type="entry name" value="Glyco_trans_2-like"/>
</dbReference>
<dbReference type="InterPro" id="IPR029044">
    <property type="entry name" value="Nucleotide-diphossugar_trans"/>
</dbReference>
<accession>A0A414WTS7</accession>
<dbReference type="PANTHER" id="PTHR22916">
    <property type="entry name" value="GLYCOSYLTRANSFERASE"/>
    <property type="match status" value="1"/>
</dbReference>
<dbReference type="Pfam" id="PF00535">
    <property type="entry name" value="Glycos_transf_2"/>
    <property type="match status" value="1"/>
</dbReference>
<organism evidence="4 6">
    <name type="scientific">Bacteroides ovatus</name>
    <dbReference type="NCBI Taxonomy" id="28116"/>
    <lineage>
        <taxon>Bacteria</taxon>
        <taxon>Pseudomonadati</taxon>
        <taxon>Bacteroidota</taxon>
        <taxon>Bacteroidia</taxon>
        <taxon>Bacteroidales</taxon>
        <taxon>Bacteroidaceae</taxon>
        <taxon>Bacteroides</taxon>
    </lineage>
</organism>
<name>A0A414WTS7_BACOV</name>
<evidence type="ECO:0000313" key="6">
    <source>
        <dbReference type="Proteomes" id="UP000283329"/>
    </source>
</evidence>
<dbReference type="PANTHER" id="PTHR22916:SF51">
    <property type="entry name" value="GLYCOSYLTRANSFERASE EPSH-RELATED"/>
    <property type="match status" value="1"/>
</dbReference>
<evidence type="ECO:0000256" key="1">
    <source>
        <dbReference type="ARBA" id="ARBA00022676"/>
    </source>
</evidence>
<dbReference type="Gene3D" id="3.90.550.10">
    <property type="entry name" value="Spore Coat Polysaccharide Biosynthesis Protein SpsA, Chain A"/>
    <property type="match status" value="1"/>
</dbReference>
<dbReference type="EMBL" id="QRJR01000028">
    <property type="protein sequence ID" value="RHH41350.1"/>
    <property type="molecule type" value="Genomic_DNA"/>
</dbReference>
<dbReference type="EMBL" id="QRJR01000028">
    <property type="protein sequence ID" value="RHH41349.1"/>
    <property type="molecule type" value="Genomic_DNA"/>
</dbReference>
<feature type="domain" description="Glycosyltransferase 2-like" evidence="3">
    <location>
        <begin position="5"/>
        <end position="114"/>
    </location>
</feature>
<dbReference type="SUPFAM" id="SSF53448">
    <property type="entry name" value="Nucleotide-diphospho-sugar transferases"/>
    <property type="match status" value="1"/>
</dbReference>
<dbReference type="GO" id="GO:0016758">
    <property type="term" value="F:hexosyltransferase activity"/>
    <property type="evidence" value="ECO:0007669"/>
    <property type="project" value="UniProtKB-ARBA"/>
</dbReference>
<dbReference type="AlphaFoldDB" id="A0A414WTS7"/>
<evidence type="ECO:0000313" key="4">
    <source>
        <dbReference type="EMBL" id="RHH41349.1"/>
    </source>
</evidence>
<evidence type="ECO:0000256" key="2">
    <source>
        <dbReference type="ARBA" id="ARBA00022679"/>
    </source>
</evidence>
<dbReference type="CDD" id="cd00761">
    <property type="entry name" value="Glyco_tranf_GTA_type"/>
    <property type="match status" value="1"/>
</dbReference>
<comment type="caution">
    <text evidence="4">The sequence shown here is derived from an EMBL/GenBank/DDBJ whole genome shotgun (WGS) entry which is preliminary data.</text>
</comment>
<dbReference type="Proteomes" id="UP000283329">
    <property type="component" value="Unassembled WGS sequence"/>
</dbReference>
<evidence type="ECO:0000259" key="3">
    <source>
        <dbReference type="Pfam" id="PF00535"/>
    </source>
</evidence>
<evidence type="ECO:0000313" key="5">
    <source>
        <dbReference type="EMBL" id="RHH41350.1"/>
    </source>
</evidence>